<dbReference type="Pfam" id="PF19587">
    <property type="entry name" value="DUF6094"/>
    <property type="match status" value="1"/>
</dbReference>
<dbReference type="EMBL" id="CP019641">
    <property type="protein sequence ID" value="AQQ55508.1"/>
    <property type="molecule type" value="Genomic_DNA"/>
</dbReference>
<geneLocation type="plasmid" evidence="2 3">
    <name>unnamed1</name>
</geneLocation>
<dbReference type="AlphaFoldDB" id="A0A1Q2L4Y1"/>
<reference evidence="2 3" key="1">
    <citation type="submission" date="2017-02" db="EMBL/GenBank/DDBJ databases">
        <title>The complete genomic sequence of a novel cold adapted crude oil-degrading bacterium Planococcus qaidamina Y42.</title>
        <authorList>
            <person name="Yang R."/>
        </authorList>
    </citation>
    <scope>NUCLEOTIDE SEQUENCE [LARGE SCALE GENOMIC DNA]</scope>
    <source>
        <strain evidence="2 3">Y42</strain>
        <plasmid evidence="2 3">unnamed1</plasmid>
    </source>
</reference>
<keyword evidence="3" id="KW-1185">Reference proteome</keyword>
<organism evidence="2 3">
    <name type="scientific">Planococcus lenghuensis</name>
    <dbReference type="NCBI Taxonomy" id="2213202"/>
    <lineage>
        <taxon>Bacteria</taxon>
        <taxon>Bacillati</taxon>
        <taxon>Bacillota</taxon>
        <taxon>Bacilli</taxon>
        <taxon>Bacillales</taxon>
        <taxon>Caryophanaceae</taxon>
        <taxon>Planococcus</taxon>
    </lineage>
</organism>
<accession>A0A1Q2L4Y1</accession>
<evidence type="ECO:0000313" key="3">
    <source>
        <dbReference type="Proteomes" id="UP000188184"/>
    </source>
</evidence>
<protein>
    <recommendedName>
        <fullName evidence="1">DUF6094 domain-containing protein</fullName>
    </recommendedName>
</protein>
<dbReference type="InterPro" id="IPR046076">
    <property type="entry name" value="DUF6094"/>
</dbReference>
<gene>
    <name evidence="2" type="ORF">B0X71_19545</name>
</gene>
<dbReference type="KEGG" id="pmar:B0X71_19545"/>
<keyword evidence="2" id="KW-0614">Plasmid</keyword>
<sequence>MKAYGDEKSERKEYTELVRGTRYLAPGGIMLYIIPSYRFSDRQIARFLATHFEDVALTRFTDEDYPDFRQCIFIGKKKESKTKRFDELLYQKFLDCNSEHFIETEVKPADQLIGEQTWTVPAVKPEVATFYTRIEQKEEFYSLIHNNKGFTAFKERTRPKSLSIGGDPIINIAQGQMALLLASGAVNGVLGEGERLHVVQGMEVVTQVVTEEKTEHSTITKSRTKREVSVKVITPKGIVKKLM</sequence>
<dbReference type="SUPFAM" id="SSF53335">
    <property type="entry name" value="S-adenosyl-L-methionine-dependent methyltransferases"/>
    <property type="match status" value="1"/>
</dbReference>
<feature type="domain" description="DUF6094" evidence="1">
    <location>
        <begin position="10"/>
        <end position="86"/>
    </location>
</feature>
<proteinExistence type="predicted"/>
<dbReference type="InterPro" id="IPR029063">
    <property type="entry name" value="SAM-dependent_MTases_sf"/>
</dbReference>
<evidence type="ECO:0000259" key="1">
    <source>
        <dbReference type="Pfam" id="PF19587"/>
    </source>
</evidence>
<dbReference type="Proteomes" id="UP000188184">
    <property type="component" value="Plasmid unnamed1"/>
</dbReference>
<evidence type="ECO:0000313" key="2">
    <source>
        <dbReference type="EMBL" id="AQQ55508.1"/>
    </source>
</evidence>
<name>A0A1Q2L4Y1_9BACL</name>
<dbReference type="OrthoDB" id="1843260at2"/>